<evidence type="ECO:0000313" key="10">
    <source>
        <dbReference type="Proteomes" id="UP000198625"/>
    </source>
</evidence>
<dbReference type="EMBL" id="FNQE01000006">
    <property type="protein sequence ID" value="SDY75042.1"/>
    <property type="molecule type" value="Genomic_DNA"/>
</dbReference>
<dbReference type="GO" id="GO:0005886">
    <property type="term" value="C:plasma membrane"/>
    <property type="evidence" value="ECO:0007669"/>
    <property type="project" value="UniProtKB-SubCell"/>
</dbReference>
<feature type="transmembrane region" description="Helical" evidence="8">
    <location>
        <begin position="160"/>
        <end position="186"/>
    </location>
</feature>
<feature type="transmembrane region" description="Helical" evidence="8">
    <location>
        <begin position="42"/>
        <end position="62"/>
    </location>
</feature>
<keyword evidence="4 8" id="KW-1003">Cell membrane</keyword>
<feature type="transmembrane region" description="Helical" evidence="8">
    <location>
        <begin position="107"/>
        <end position="127"/>
    </location>
</feature>
<feature type="transmembrane region" description="Helical" evidence="8">
    <location>
        <begin position="370"/>
        <end position="387"/>
    </location>
</feature>
<evidence type="ECO:0000256" key="3">
    <source>
        <dbReference type="ARBA" id="ARBA00022448"/>
    </source>
</evidence>
<dbReference type="AlphaFoldDB" id="A0A1H3ME98"/>
<feature type="transmembrane region" description="Helical" evidence="8">
    <location>
        <begin position="490"/>
        <end position="511"/>
    </location>
</feature>
<comment type="function">
    <text evidence="8">Uptake of L-lactate across the membrane. Can also transport D-lactate and glycolate.</text>
</comment>
<feature type="transmembrane region" description="Helical" evidence="8">
    <location>
        <begin position="12"/>
        <end position="36"/>
    </location>
</feature>
<keyword evidence="10" id="KW-1185">Reference proteome</keyword>
<protein>
    <recommendedName>
        <fullName evidence="8">L-lactate permease</fullName>
    </recommendedName>
</protein>
<organism evidence="9 10">
    <name type="scientific">Proteiniborus ethanoligenes</name>
    <dbReference type="NCBI Taxonomy" id="415015"/>
    <lineage>
        <taxon>Bacteria</taxon>
        <taxon>Bacillati</taxon>
        <taxon>Bacillota</taxon>
        <taxon>Clostridia</taxon>
        <taxon>Eubacteriales</taxon>
        <taxon>Proteiniborus</taxon>
    </lineage>
</organism>
<comment type="similarity">
    <text evidence="2 8">Belongs to the lactate permease family.</text>
</comment>
<gene>
    <name evidence="9" type="ORF">SAMN05660462_00818</name>
</gene>
<evidence type="ECO:0000256" key="1">
    <source>
        <dbReference type="ARBA" id="ARBA00004651"/>
    </source>
</evidence>
<feature type="transmembrane region" description="Helical" evidence="8">
    <location>
        <begin position="195"/>
        <end position="214"/>
    </location>
</feature>
<keyword evidence="7 8" id="KW-0472">Membrane</keyword>
<evidence type="ECO:0000256" key="4">
    <source>
        <dbReference type="ARBA" id="ARBA00022475"/>
    </source>
</evidence>
<keyword evidence="3 8" id="KW-0813">Transport</keyword>
<feature type="transmembrane region" description="Helical" evidence="8">
    <location>
        <begin position="83"/>
        <end position="101"/>
    </location>
</feature>
<dbReference type="Pfam" id="PF02652">
    <property type="entry name" value="Lactate_perm"/>
    <property type="match status" value="1"/>
</dbReference>
<sequence length="513" mass="55263">MVKFQWGASKAAPVTLVLTTVISVLFFKANTIVIVIEILKALWSSLSIILVILTAILLYEVSSEAKSFSVLNKAFEKLAPNELLRIMGIGIAFASFLQGVTGFGVPVLVTAPLLIGIGVSPIWAVVIPLIGHSWAGTFGTLALAWHSMIMQTGISDVSTISTIAIYTSGLLFILNIISCTTIAYFYGGFKAIRKGFLAIVLISLTQGVGQILFSQINADLAVFVPSSISLIVIMLLSKSPLYKDNWQIFDSKIMIRKEKSIESSKEDRMSVNDAFMPYYLMTSITLIVLLITPINQFLSRFSYGPSFIQTATAFGVVNNAVTKFSPIKPFTHASMFLFVSAVLGYFYYLSKGLIKKGSFQNVLKRTIKKALPSGFAIISLITMSRIMSGTGQTEVLAQGVSNVLGRYYVLISPFIGLLGSFITGSNMSSNILFSIFQMKTSQIIGLNTSAILGAQSAGGGIGTSIAPGNVVLGTTTAGILGSEGKVLKKIIPFALSVAFIFGLLLFIYHFILI</sequence>
<dbReference type="OrthoDB" id="9761056at2"/>
<dbReference type="GO" id="GO:0015295">
    <property type="term" value="F:solute:proton symporter activity"/>
    <property type="evidence" value="ECO:0007669"/>
    <property type="project" value="TreeGrafter"/>
</dbReference>
<keyword evidence="6 8" id="KW-1133">Transmembrane helix</keyword>
<evidence type="ECO:0000256" key="7">
    <source>
        <dbReference type="ARBA" id="ARBA00023136"/>
    </source>
</evidence>
<evidence type="ECO:0000313" key="9">
    <source>
        <dbReference type="EMBL" id="SDY75042.1"/>
    </source>
</evidence>
<evidence type="ECO:0000256" key="6">
    <source>
        <dbReference type="ARBA" id="ARBA00022989"/>
    </source>
</evidence>
<feature type="transmembrane region" description="Helical" evidence="8">
    <location>
        <begin position="220"/>
        <end position="237"/>
    </location>
</feature>
<dbReference type="InterPro" id="IPR003804">
    <property type="entry name" value="Lactate_perm"/>
</dbReference>
<dbReference type="STRING" id="415015.SAMN05660462_00818"/>
<dbReference type="GO" id="GO:0015129">
    <property type="term" value="F:lactate transmembrane transporter activity"/>
    <property type="evidence" value="ECO:0007669"/>
    <property type="project" value="UniProtKB-UniRule"/>
</dbReference>
<evidence type="ECO:0000256" key="2">
    <source>
        <dbReference type="ARBA" id="ARBA00010100"/>
    </source>
</evidence>
<comment type="subcellular location">
    <subcellularLocation>
        <location evidence="1 8">Cell membrane</location>
        <topology evidence="1 8">Multi-pass membrane protein</topology>
    </subcellularLocation>
</comment>
<proteinExistence type="inferred from homology"/>
<dbReference type="PANTHER" id="PTHR30003:SF0">
    <property type="entry name" value="GLYCOLATE PERMEASE GLCA-RELATED"/>
    <property type="match status" value="1"/>
</dbReference>
<dbReference type="PANTHER" id="PTHR30003">
    <property type="entry name" value="L-LACTATE PERMEASE"/>
    <property type="match status" value="1"/>
</dbReference>
<evidence type="ECO:0000256" key="8">
    <source>
        <dbReference type="RuleBase" id="RU365092"/>
    </source>
</evidence>
<feature type="transmembrane region" description="Helical" evidence="8">
    <location>
        <begin position="407"/>
        <end position="433"/>
    </location>
</feature>
<accession>A0A1H3ME98</accession>
<feature type="transmembrane region" description="Helical" evidence="8">
    <location>
        <begin position="278"/>
        <end position="298"/>
    </location>
</feature>
<keyword evidence="5 8" id="KW-0812">Transmembrane</keyword>
<name>A0A1H3ME98_9FIRM</name>
<reference evidence="9 10" key="1">
    <citation type="submission" date="2016-10" db="EMBL/GenBank/DDBJ databases">
        <authorList>
            <person name="de Groot N.N."/>
        </authorList>
    </citation>
    <scope>NUCLEOTIDE SEQUENCE [LARGE SCALE GENOMIC DNA]</scope>
    <source>
        <strain evidence="9 10">DSM 21650</strain>
    </source>
</reference>
<feature type="transmembrane region" description="Helical" evidence="8">
    <location>
        <begin position="330"/>
        <end position="349"/>
    </location>
</feature>
<evidence type="ECO:0000256" key="5">
    <source>
        <dbReference type="ARBA" id="ARBA00022692"/>
    </source>
</evidence>
<dbReference type="Proteomes" id="UP000198625">
    <property type="component" value="Unassembled WGS sequence"/>
</dbReference>